<reference evidence="1" key="1">
    <citation type="journal article" date="2019" name="MBio">
        <title>Virus Genomes from Deep Sea Sediments Expand the Ocean Megavirome and Support Independent Origins of Viral Gigantism.</title>
        <authorList>
            <person name="Backstrom D."/>
            <person name="Yutin N."/>
            <person name="Jorgensen S.L."/>
            <person name="Dharamshi J."/>
            <person name="Homa F."/>
            <person name="Zaremba-Niedwiedzka K."/>
            <person name="Spang A."/>
            <person name="Wolf Y.I."/>
            <person name="Koonin E.V."/>
            <person name="Ettema T.J."/>
        </authorList>
    </citation>
    <scope>NUCLEOTIDE SEQUENCE</scope>
</reference>
<proteinExistence type="predicted"/>
<protein>
    <submittedName>
        <fullName evidence="1">Uncharacterized protein</fullName>
    </submittedName>
</protein>
<sequence length="120" mass="14163">MKKIQFSISNIDNVHPKVNSKERLQELLRLIAEFTIENNLYREENKFHNFTRKELATITRYLRAGISSLYSDCPTAIDGYCFLYKPNIPDGLVKIISDDYSNPKWTFWKNKDGTIEFEYS</sequence>
<gene>
    <name evidence="1" type="ORF">LCMAC202_04470</name>
</gene>
<dbReference type="EMBL" id="MK500374">
    <property type="protein sequence ID" value="QBK88085.1"/>
    <property type="molecule type" value="Genomic_DNA"/>
</dbReference>
<accession>A0A481YZ28</accession>
<name>A0A481YZ28_9VIRU</name>
<organism evidence="1">
    <name type="scientific">Marseillevirus LCMAC202</name>
    <dbReference type="NCBI Taxonomy" id="2506606"/>
    <lineage>
        <taxon>Viruses</taxon>
        <taxon>Varidnaviria</taxon>
        <taxon>Bamfordvirae</taxon>
        <taxon>Nucleocytoviricota</taxon>
        <taxon>Megaviricetes</taxon>
        <taxon>Pimascovirales</taxon>
        <taxon>Pimascovirales incertae sedis</taxon>
        <taxon>Marseilleviridae</taxon>
    </lineage>
</organism>
<evidence type="ECO:0000313" key="1">
    <source>
        <dbReference type="EMBL" id="QBK88085.1"/>
    </source>
</evidence>